<dbReference type="GO" id="GO:0000166">
    <property type="term" value="F:nucleotide binding"/>
    <property type="evidence" value="ECO:0007669"/>
    <property type="project" value="UniProtKB-KW"/>
</dbReference>
<evidence type="ECO:0000256" key="5">
    <source>
        <dbReference type="ARBA" id="ARBA00022628"/>
    </source>
</evidence>
<evidence type="ECO:0000256" key="7">
    <source>
        <dbReference type="ARBA" id="ARBA00022741"/>
    </source>
</evidence>
<keyword evidence="6 13" id="KW-0237">DNA synthesis</keyword>
<evidence type="ECO:0000256" key="6">
    <source>
        <dbReference type="ARBA" id="ARBA00022634"/>
    </source>
</evidence>
<dbReference type="InterPro" id="IPR000788">
    <property type="entry name" value="RNR_lg_C"/>
</dbReference>
<dbReference type="SUPFAM" id="SSF75625">
    <property type="entry name" value="YebC-like"/>
    <property type="match status" value="1"/>
</dbReference>
<dbReference type="PANTHER" id="PTHR43371:SF1">
    <property type="entry name" value="RIBONUCLEOSIDE-DIPHOSPHATE REDUCTASE"/>
    <property type="match status" value="1"/>
</dbReference>
<proteinExistence type="inferred from homology"/>
<keyword evidence="10 13" id="KW-0170">Cobalt</keyword>
<comment type="similarity">
    <text evidence="2 13">Belongs to the ribonucleoside diphosphate reductase class-2 family.</text>
</comment>
<evidence type="ECO:0000259" key="17">
    <source>
        <dbReference type="Pfam" id="PF12637"/>
    </source>
</evidence>
<evidence type="ECO:0000256" key="13">
    <source>
        <dbReference type="RuleBase" id="RU364064"/>
    </source>
</evidence>
<dbReference type="Proteomes" id="UP000325155">
    <property type="component" value="Chromosome"/>
</dbReference>
<comment type="cofactor">
    <cofactor evidence="1 13">
        <name>adenosylcob(III)alamin</name>
        <dbReference type="ChEBI" id="CHEBI:18408"/>
    </cofactor>
</comment>
<organism evidence="18 19">
    <name type="scientific">Candidatus Cytomitobacter indipagum</name>
    <dbReference type="NCBI Taxonomy" id="2601575"/>
    <lineage>
        <taxon>Bacteria</taxon>
        <taxon>Pseudomonadati</taxon>
        <taxon>Pseudomonadota</taxon>
        <taxon>Alphaproteobacteria</taxon>
        <taxon>Holosporales</taxon>
        <taxon>Holosporaceae</taxon>
        <taxon>Candidatus Cytomitobacter</taxon>
    </lineage>
</organism>
<dbReference type="EC" id="1.17.4.1" evidence="3 13"/>
<feature type="domain" description="Ribonucleotide reductase class II vitamin B12-dependent N-terminal" evidence="16">
    <location>
        <begin position="20"/>
        <end position="145"/>
    </location>
</feature>
<dbReference type="SUPFAM" id="SSF51998">
    <property type="entry name" value="PFL-like glycyl radical enzymes"/>
    <property type="match status" value="1"/>
</dbReference>
<dbReference type="NCBIfam" id="TIGR02504">
    <property type="entry name" value="NrdJ_Z"/>
    <property type="match status" value="1"/>
</dbReference>
<gene>
    <name evidence="18" type="ORF">FZC35_01455</name>
</gene>
<evidence type="ECO:0000313" key="19">
    <source>
        <dbReference type="Proteomes" id="UP000325155"/>
    </source>
</evidence>
<keyword evidence="19" id="KW-1185">Reference proteome</keyword>
<comment type="catalytic activity">
    <reaction evidence="12 13">
        <text>a 2'-deoxyribonucleoside 5'-diphosphate + [thioredoxin]-disulfide + H2O = a ribonucleoside 5'-diphosphate + [thioredoxin]-dithiol</text>
        <dbReference type="Rhea" id="RHEA:23252"/>
        <dbReference type="Rhea" id="RHEA-COMP:10698"/>
        <dbReference type="Rhea" id="RHEA-COMP:10700"/>
        <dbReference type="ChEBI" id="CHEBI:15377"/>
        <dbReference type="ChEBI" id="CHEBI:29950"/>
        <dbReference type="ChEBI" id="CHEBI:50058"/>
        <dbReference type="ChEBI" id="CHEBI:57930"/>
        <dbReference type="ChEBI" id="CHEBI:73316"/>
        <dbReference type="EC" id="1.17.4.1"/>
    </reaction>
</comment>
<dbReference type="CDD" id="cd02888">
    <property type="entry name" value="RNR_II_dimer"/>
    <property type="match status" value="1"/>
</dbReference>
<feature type="domain" description="Ribonucleotide reductase large subunit C-terminal" evidence="15">
    <location>
        <begin position="196"/>
        <end position="752"/>
    </location>
</feature>
<evidence type="ECO:0000259" key="15">
    <source>
        <dbReference type="Pfam" id="PF02867"/>
    </source>
</evidence>
<evidence type="ECO:0000256" key="14">
    <source>
        <dbReference type="SAM" id="MobiDB-lite"/>
    </source>
</evidence>
<keyword evidence="9" id="KW-1015">Disulfide bond</keyword>
<evidence type="ECO:0000256" key="10">
    <source>
        <dbReference type="ARBA" id="ARBA00023285"/>
    </source>
</evidence>
<evidence type="ECO:0000313" key="18">
    <source>
        <dbReference type="EMBL" id="QEK38038.1"/>
    </source>
</evidence>
<evidence type="ECO:0000256" key="11">
    <source>
        <dbReference type="ARBA" id="ARBA00025437"/>
    </source>
</evidence>
<dbReference type="PANTHER" id="PTHR43371">
    <property type="entry name" value="VITAMIN B12-DEPENDENT RIBONUCLEOTIDE REDUCTASE"/>
    <property type="match status" value="1"/>
</dbReference>
<accession>A0A5C0UDH0</accession>
<evidence type="ECO:0000256" key="4">
    <source>
        <dbReference type="ARBA" id="ARBA00014409"/>
    </source>
</evidence>
<dbReference type="OrthoDB" id="9762933at2"/>
<evidence type="ECO:0000256" key="3">
    <source>
        <dbReference type="ARBA" id="ARBA00012274"/>
    </source>
</evidence>
<dbReference type="InterPro" id="IPR013344">
    <property type="entry name" value="RNR_NrdJ/NrdZ"/>
</dbReference>
<dbReference type="InterPro" id="IPR050862">
    <property type="entry name" value="RdRp_reductase_class-2"/>
</dbReference>
<keyword evidence="5 13" id="KW-0846">Cobalamin</keyword>
<evidence type="ECO:0000259" key="16">
    <source>
        <dbReference type="Pfam" id="PF08471"/>
    </source>
</evidence>
<dbReference type="GO" id="GO:0004748">
    <property type="term" value="F:ribonucleoside-diphosphate reductase activity, thioredoxin disulfide as acceptor"/>
    <property type="evidence" value="ECO:0007669"/>
    <property type="project" value="UniProtKB-EC"/>
</dbReference>
<dbReference type="AlphaFoldDB" id="A0A5C0UDH0"/>
<keyword evidence="7 13" id="KW-0547">Nucleotide-binding</keyword>
<dbReference type="GO" id="GO:0031419">
    <property type="term" value="F:cobalamin binding"/>
    <property type="evidence" value="ECO:0007669"/>
    <property type="project" value="UniProtKB-KW"/>
</dbReference>
<dbReference type="KEGG" id="cip:FZC35_01455"/>
<feature type="domain" description="TSCPD" evidence="17">
    <location>
        <begin position="957"/>
        <end position="1061"/>
    </location>
</feature>
<feature type="compositionally biased region" description="Basic and acidic residues" evidence="14">
    <location>
        <begin position="942"/>
        <end position="957"/>
    </location>
</feature>
<evidence type="ECO:0000256" key="1">
    <source>
        <dbReference type="ARBA" id="ARBA00001922"/>
    </source>
</evidence>
<evidence type="ECO:0000256" key="12">
    <source>
        <dbReference type="ARBA" id="ARBA00047754"/>
    </source>
</evidence>
<keyword evidence="8 13" id="KW-0560">Oxidoreductase</keyword>
<dbReference type="Pfam" id="PF08471">
    <property type="entry name" value="Ribonuc_red_2_N"/>
    <property type="match status" value="1"/>
</dbReference>
<name>A0A5C0UDH0_9PROT</name>
<dbReference type="InterPro" id="IPR013678">
    <property type="entry name" value="RNR_2_N"/>
</dbReference>
<dbReference type="InterPro" id="IPR024434">
    <property type="entry name" value="TSCPD_dom"/>
</dbReference>
<protein>
    <recommendedName>
        <fullName evidence="4 13">Vitamin B12-dependent ribonucleotide reductase</fullName>
        <ecNumber evidence="3 13">1.17.4.1</ecNumber>
    </recommendedName>
</protein>
<evidence type="ECO:0000256" key="8">
    <source>
        <dbReference type="ARBA" id="ARBA00023002"/>
    </source>
</evidence>
<feature type="region of interest" description="Disordered" evidence="14">
    <location>
        <begin position="916"/>
        <end position="960"/>
    </location>
</feature>
<reference evidence="18 19" key="1">
    <citation type="submission" date="2019-08" db="EMBL/GenBank/DDBJ databases">
        <title>Highly reduced genomes of protist endosymbionts show evolutionary convergence.</title>
        <authorList>
            <person name="George E."/>
            <person name="Husnik F."/>
            <person name="Tashyreva D."/>
            <person name="Prokopchuk G."/>
            <person name="Horak A."/>
            <person name="Kwong W.K."/>
            <person name="Lukes J."/>
            <person name="Keeling P.J."/>
        </authorList>
    </citation>
    <scope>NUCLEOTIDE SEQUENCE [LARGE SCALE GENOMIC DNA]</scope>
    <source>
        <strain evidence="18">1605</strain>
    </source>
</reference>
<evidence type="ECO:0000256" key="2">
    <source>
        <dbReference type="ARBA" id="ARBA00007405"/>
    </source>
</evidence>
<sequence length="1128" mass="125808">MKFKRLLTKSNPYESIKFTERSSKIIDLNGNTIKSFESILVPEGWSQTSVDIIAQKYARKAGVPKFTKRVAEKNVPEWIQKSIPDEEKLGKLSEIERYDAEADSRKIFDRLAGAWTYWGWKYGYFNSEEDAKIFHDEICYMLASQSAAPNSPQWFNTGLYWAYGVTGEPQGHYFVDPETLETCKSSSAYERPQPHACFIQSVKDDLLQEGGIIDLIARETRVFKYGSGSGTNYSTLRAKSESLSSGGISSGLLSFLTVFDENAGAIKSGGTTRRSAKMDIVDANHPDIVEYIRWKSKEEDKVVFLSVGSKLINKTINNIKNACKSWAGKEDHKYDPEFNEQLGNALCEAEEKDVPYGYLNRVIKLIEQGVEVDCQILTTDFESEAYASVSGQNSNNSVRVGNDFMNKVENESGYINLIYRTNNQIAEKMEVSDLWHEISKSAWLCADPGIQYDTTINDWHTCKNSGRINASNPCSEYMFLDDTACNLASINLLKFYNHNDGKWNFEQDKFVHAVQLWTTVLEISIAMAQFPSKLIAQRSFDFRTLGLGYANLGALLMQSGMPYDSEEGRALSAYITALMHGESYNTSAKLAKDLGAFSKFDENRECMLEVVKNHKSAIFNGEFSNIGIKPIVLNWDACPIKDKSRLENLWNEVVQNGEKYGYRNAQVTLLAPTGTIGLLMDCDTLGIEPDFSLIKHKKLSGGGYFKIINNSIKPALKSLNYNDKQIKDIIGYVVGHGNLEGAPGLSNAMLKKAGCTDEMLNRISVALKNAFDIDSVFSWALNEEDLKQLKVENSKELFKKLGISKDDKLAASKFACGFGTIIGAPHIKEEHLAVFDCATHGERFISAEGHIKMMASVQPFLSGAISKTINMSENATIKECGDAYKLAWALGTKAIALYRDGSKLAQALNLTNKSASYKKKESGDSSNNTNSINSHDNQAKGFSDDSELKRGQKESLPKKRRGYTQKVTIGGYTFYHTTGENENNDIREVFTAGMGTEGASFRSLMNCLSKSISIGLQHGVPLEKYVDAFAFTKFEPYGPIQGHDRIKYATSIVDYLMRDLAISYRNMDHLAHVEVAEEEKDNDPKTDRDLKKSLGYTGDMCSNCKEFTMRRVGTCLQCESCGSTSGCS</sequence>
<feature type="compositionally biased region" description="Polar residues" evidence="14">
    <location>
        <begin position="924"/>
        <end position="936"/>
    </location>
</feature>
<dbReference type="Pfam" id="PF02867">
    <property type="entry name" value="Ribonuc_red_lgC"/>
    <property type="match status" value="2"/>
</dbReference>
<dbReference type="GO" id="GO:0050897">
    <property type="term" value="F:cobalt ion binding"/>
    <property type="evidence" value="ECO:0007669"/>
    <property type="project" value="InterPro"/>
</dbReference>
<dbReference type="InterPro" id="IPR029072">
    <property type="entry name" value="YebC-like"/>
</dbReference>
<dbReference type="PRINTS" id="PR01183">
    <property type="entry name" value="RIBORDTASEM1"/>
</dbReference>
<dbReference type="EMBL" id="CP043315">
    <property type="protein sequence ID" value="QEK38038.1"/>
    <property type="molecule type" value="Genomic_DNA"/>
</dbReference>
<feature type="domain" description="Ribonucleotide reductase large subunit C-terminal" evidence="15">
    <location>
        <begin position="800"/>
        <end position="898"/>
    </location>
</feature>
<dbReference type="GO" id="GO:0071897">
    <property type="term" value="P:DNA biosynthetic process"/>
    <property type="evidence" value="ECO:0007669"/>
    <property type="project" value="UniProtKB-KW"/>
</dbReference>
<evidence type="ECO:0000256" key="9">
    <source>
        <dbReference type="ARBA" id="ARBA00023157"/>
    </source>
</evidence>
<dbReference type="Gene3D" id="3.20.70.20">
    <property type="match status" value="3"/>
</dbReference>
<dbReference type="RefSeq" id="WP_148980885.1">
    <property type="nucleotide sequence ID" value="NZ_CP043315.1"/>
</dbReference>
<dbReference type="Pfam" id="PF12637">
    <property type="entry name" value="TSCPD"/>
    <property type="match status" value="1"/>
</dbReference>
<comment type="function">
    <text evidence="11 13">Catalyzes the reduction of ribonucleotides to deoxyribonucleotides. May function to provide a pool of deoxyribonucleotide precursors for DNA repair during oxygen limitation and/or for immediate growth after restoration of oxygen.</text>
</comment>